<dbReference type="EMBL" id="GBRH01175465">
    <property type="protein sequence ID" value="JAE22431.1"/>
    <property type="molecule type" value="Transcribed_RNA"/>
</dbReference>
<sequence length="42" mass="5206">MLCRAQLGRDHLWRFWHNKQNSSKQVPQFIPALERYHTQKKK</sequence>
<protein>
    <submittedName>
        <fullName evidence="1">Uncharacterized protein</fullName>
    </submittedName>
</protein>
<organism evidence="1">
    <name type="scientific">Arundo donax</name>
    <name type="common">Giant reed</name>
    <name type="synonym">Donax arundinaceus</name>
    <dbReference type="NCBI Taxonomy" id="35708"/>
    <lineage>
        <taxon>Eukaryota</taxon>
        <taxon>Viridiplantae</taxon>
        <taxon>Streptophyta</taxon>
        <taxon>Embryophyta</taxon>
        <taxon>Tracheophyta</taxon>
        <taxon>Spermatophyta</taxon>
        <taxon>Magnoliopsida</taxon>
        <taxon>Liliopsida</taxon>
        <taxon>Poales</taxon>
        <taxon>Poaceae</taxon>
        <taxon>PACMAD clade</taxon>
        <taxon>Arundinoideae</taxon>
        <taxon>Arundineae</taxon>
        <taxon>Arundo</taxon>
    </lineage>
</organism>
<reference evidence="1" key="1">
    <citation type="submission" date="2014-09" db="EMBL/GenBank/DDBJ databases">
        <authorList>
            <person name="Magalhaes I.L.F."/>
            <person name="Oliveira U."/>
            <person name="Santos F.R."/>
            <person name="Vidigal T.H.D.A."/>
            <person name="Brescovit A.D."/>
            <person name="Santos A.J."/>
        </authorList>
    </citation>
    <scope>NUCLEOTIDE SEQUENCE</scope>
    <source>
        <tissue evidence="1">Shoot tissue taken approximately 20 cm above the soil surface</tissue>
    </source>
</reference>
<dbReference type="AlphaFoldDB" id="A0A0A9GIR9"/>
<accession>A0A0A9GIR9</accession>
<reference evidence="1" key="2">
    <citation type="journal article" date="2015" name="Data Brief">
        <title>Shoot transcriptome of the giant reed, Arundo donax.</title>
        <authorList>
            <person name="Barrero R.A."/>
            <person name="Guerrero F.D."/>
            <person name="Moolhuijzen P."/>
            <person name="Goolsby J.A."/>
            <person name="Tidwell J."/>
            <person name="Bellgard S.E."/>
            <person name="Bellgard M.I."/>
        </authorList>
    </citation>
    <scope>NUCLEOTIDE SEQUENCE</scope>
    <source>
        <tissue evidence="1">Shoot tissue taken approximately 20 cm above the soil surface</tissue>
    </source>
</reference>
<name>A0A0A9GIR9_ARUDO</name>
<proteinExistence type="predicted"/>
<evidence type="ECO:0000313" key="1">
    <source>
        <dbReference type="EMBL" id="JAE22431.1"/>
    </source>
</evidence>